<dbReference type="EMBL" id="HBIJ01005443">
    <property type="protein sequence ID" value="CAE0363109.1"/>
    <property type="molecule type" value="Transcribed_RNA"/>
</dbReference>
<gene>
    <name evidence="2" type="ORF">ALAG00032_LOCUS3850</name>
</gene>
<evidence type="ECO:0000313" key="2">
    <source>
        <dbReference type="EMBL" id="CAE0363109.1"/>
    </source>
</evidence>
<keyword evidence="1" id="KW-0472">Membrane</keyword>
<organism evidence="2">
    <name type="scientific">Aureoumbra lagunensis</name>
    <dbReference type="NCBI Taxonomy" id="44058"/>
    <lineage>
        <taxon>Eukaryota</taxon>
        <taxon>Sar</taxon>
        <taxon>Stramenopiles</taxon>
        <taxon>Ochrophyta</taxon>
        <taxon>Pelagophyceae</taxon>
        <taxon>Pelagomonadales</taxon>
        <taxon>Aureoumbra</taxon>
    </lineage>
</organism>
<reference evidence="2" key="1">
    <citation type="submission" date="2021-01" db="EMBL/GenBank/DDBJ databases">
        <authorList>
            <person name="Corre E."/>
            <person name="Pelletier E."/>
            <person name="Niang G."/>
            <person name="Scheremetjew M."/>
            <person name="Finn R."/>
            <person name="Kale V."/>
            <person name="Holt S."/>
            <person name="Cochrane G."/>
            <person name="Meng A."/>
            <person name="Brown T."/>
            <person name="Cohen L."/>
        </authorList>
    </citation>
    <scope>NUCLEOTIDE SEQUENCE</scope>
    <source>
        <strain evidence="2">CCMP1510</strain>
    </source>
</reference>
<evidence type="ECO:0000256" key="1">
    <source>
        <dbReference type="SAM" id="Phobius"/>
    </source>
</evidence>
<dbReference type="Pfam" id="PF10032">
    <property type="entry name" value="Pho88"/>
    <property type="match status" value="1"/>
</dbReference>
<dbReference type="GO" id="GO:0005739">
    <property type="term" value="C:mitochondrion"/>
    <property type="evidence" value="ECO:0007669"/>
    <property type="project" value="TreeGrafter"/>
</dbReference>
<keyword evidence="1" id="KW-1133">Transmembrane helix</keyword>
<dbReference type="GO" id="GO:0005783">
    <property type="term" value="C:endoplasmic reticulum"/>
    <property type="evidence" value="ECO:0007669"/>
    <property type="project" value="InterPro"/>
</dbReference>
<dbReference type="GO" id="GO:0045047">
    <property type="term" value="P:protein targeting to ER"/>
    <property type="evidence" value="ECO:0007669"/>
    <property type="project" value="InterPro"/>
</dbReference>
<proteinExistence type="predicted"/>
<name>A0A7S3JS43_9STRA</name>
<keyword evidence="1" id="KW-0812">Transmembrane</keyword>
<dbReference type="AlphaFoldDB" id="A0A7S3JS43"/>
<protein>
    <recommendedName>
        <fullName evidence="3">Inorganic phosphate transporter</fullName>
    </recommendedName>
</protein>
<evidence type="ECO:0008006" key="3">
    <source>
        <dbReference type="Google" id="ProtNLM"/>
    </source>
</evidence>
<dbReference type="PANTHER" id="PTHR28112:SF1">
    <property type="entry name" value="SRP-INDEPENDENT TARGETING PROTEIN 3"/>
    <property type="match status" value="1"/>
</dbReference>
<sequence>MAAQAETPPTPEISPRMFIVPAFMLGIRFLKIEFTEYVVILRIAYVVAMLTSISVYAYLIRLAKANTDDTKVQVIEKVPTSGAEARRTLTVGEYDAEEAFKKIKSLGFGMCVVAFIHLKWGSPMPLLLQSVMTPVNLSDDPLVKIHFFKAPATGKLKRPFKVSNPFQQLMEGGGNAPAAVPAAPPAAKKSE</sequence>
<dbReference type="PANTHER" id="PTHR28112">
    <property type="entry name" value="SRP-INDEPENDENT TARGETING PROTEIN 3"/>
    <property type="match status" value="1"/>
</dbReference>
<feature type="transmembrane region" description="Helical" evidence="1">
    <location>
        <begin position="37"/>
        <end position="59"/>
    </location>
</feature>
<accession>A0A7S3JS43</accession>
<dbReference type="InterPro" id="IPR012098">
    <property type="entry name" value="SND3_fun"/>
</dbReference>